<dbReference type="Gene3D" id="3.30.70.270">
    <property type="match status" value="1"/>
</dbReference>
<protein>
    <recommendedName>
        <fullName evidence="1">Reverse transcriptase domain-containing protein</fullName>
    </recommendedName>
</protein>
<proteinExistence type="predicted"/>
<dbReference type="Proteomes" id="UP001235939">
    <property type="component" value="Chromosome 11"/>
</dbReference>
<evidence type="ECO:0000313" key="3">
    <source>
        <dbReference type="Proteomes" id="UP001235939"/>
    </source>
</evidence>
<dbReference type="InterPro" id="IPR052709">
    <property type="entry name" value="Transposase-MT_Hybrid"/>
</dbReference>
<dbReference type="PROSITE" id="PS50878">
    <property type="entry name" value="RT_POL"/>
    <property type="match status" value="1"/>
</dbReference>
<name>A0ABY6L2V4_9ARAC</name>
<dbReference type="Pfam" id="PF01359">
    <property type="entry name" value="Transposase_1"/>
    <property type="match status" value="1"/>
</dbReference>
<reference evidence="2 3" key="1">
    <citation type="submission" date="2022-01" db="EMBL/GenBank/DDBJ databases">
        <title>A chromosomal length assembly of Cordylochernes scorpioides.</title>
        <authorList>
            <person name="Zeh D."/>
            <person name="Zeh J."/>
        </authorList>
    </citation>
    <scope>NUCLEOTIDE SEQUENCE [LARGE SCALE GENOMIC DNA]</scope>
    <source>
        <strain evidence="2">IN4F17</strain>
        <tissue evidence="2">Whole Body</tissue>
    </source>
</reference>
<accession>A0ABY6L2V4</accession>
<dbReference type="EMBL" id="CP092873">
    <property type="protein sequence ID" value="UYV73740.1"/>
    <property type="molecule type" value="Genomic_DNA"/>
</dbReference>
<dbReference type="Gene3D" id="3.30.420.10">
    <property type="entry name" value="Ribonuclease H-like superfamily/Ribonuclease H"/>
    <property type="match status" value="1"/>
</dbReference>
<dbReference type="InterPro" id="IPR001888">
    <property type="entry name" value="Transposase_1"/>
</dbReference>
<sequence>MATVLYRTSHDFATSQVRFVHKSYTDARRRVNGRNILVGDNWRYRSFEARKRRKFYAFFIDLKKAFDTVPQALLWKKLLDIGLNFRFINLIKNYYENMTAAHGNIHLLLYADDIVLIGESKNNLQLKINMVRKYFEENMLTLNENKSKIMVFRNGGKRSKSDNWFWGQQLLNGTERYMYLGYLLTSTNSFKQAALYYKGKALAASGAAHRYAIPSQKAPSGPAPNLSPMPSTEYRATTVPQSYVGETGRTIATRVLEHERNIRSHDLWEKVVNWCVLGDEMTVFGYVMGVPDSLLFVDVIWEKVVNWHEKKSFLHQIVTSDEKSIHFSNSMRQKSWGLLGQFPKRKPRPNRLGKKAMLCVWWDQTGVIYFKLLKPGETVNTSRYEHQMHSLREALNEKRPELREKHNKLKLQHDNAPAHNATVVKNTIKDLGWELLPHPPYSPDLAPSDYHLFTSLGHALKKPGIFELRHTPKMAC</sequence>
<dbReference type="InterPro" id="IPR043128">
    <property type="entry name" value="Rev_trsase/Diguanyl_cyclase"/>
</dbReference>
<dbReference type="PANTHER" id="PTHR46060">
    <property type="entry name" value="MARINER MOS1 TRANSPOSASE-LIKE PROTEIN"/>
    <property type="match status" value="1"/>
</dbReference>
<dbReference type="SUPFAM" id="SSF56672">
    <property type="entry name" value="DNA/RNA polymerases"/>
    <property type="match status" value="1"/>
</dbReference>
<evidence type="ECO:0000313" key="2">
    <source>
        <dbReference type="EMBL" id="UYV73740.1"/>
    </source>
</evidence>
<dbReference type="PANTHER" id="PTHR46060:SF1">
    <property type="entry name" value="MARINER MOS1 TRANSPOSASE-LIKE PROTEIN"/>
    <property type="match status" value="1"/>
</dbReference>
<dbReference type="InterPro" id="IPR043502">
    <property type="entry name" value="DNA/RNA_pol_sf"/>
</dbReference>
<dbReference type="InterPro" id="IPR000477">
    <property type="entry name" value="RT_dom"/>
</dbReference>
<dbReference type="InterPro" id="IPR036397">
    <property type="entry name" value="RNaseH_sf"/>
</dbReference>
<feature type="domain" description="Reverse transcriptase" evidence="1">
    <location>
        <begin position="1"/>
        <end position="184"/>
    </location>
</feature>
<keyword evidence="3" id="KW-1185">Reference proteome</keyword>
<gene>
    <name evidence="2" type="ORF">LAZ67_11000660</name>
</gene>
<organism evidence="2 3">
    <name type="scientific">Cordylochernes scorpioides</name>
    <dbReference type="NCBI Taxonomy" id="51811"/>
    <lineage>
        <taxon>Eukaryota</taxon>
        <taxon>Metazoa</taxon>
        <taxon>Ecdysozoa</taxon>
        <taxon>Arthropoda</taxon>
        <taxon>Chelicerata</taxon>
        <taxon>Arachnida</taxon>
        <taxon>Pseudoscorpiones</taxon>
        <taxon>Cheliferoidea</taxon>
        <taxon>Chernetidae</taxon>
        <taxon>Cordylochernes</taxon>
    </lineage>
</organism>
<evidence type="ECO:0000259" key="1">
    <source>
        <dbReference type="PROSITE" id="PS50878"/>
    </source>
</evidence>
<dbReference type="Pfam" id="PF00078">
    <property type="entry name" value="RVT_1"/>
    <property type="match status" value="1"/>
</dbReference>